<organism evidence="1 2">
    <name type="scientific">Actinoplanes subglobosus</name>
    <dbReference type="NCBI Taxonomy" id="1547892"/>
    <lineage>
        <taxon>Bacteria</taxon>
        <taxon>Bacillati</taxon>
        <taxon>Actinomycetota</taxon>
        <taxon>Actinomycetes</taxon>
        <taxon>Micromonosporales</taxon>
        <taxon>Micromonosporaceae</taxon>
        <taxon>Actinoplanes</taxon>
    </lineage>
</organism>
<comment type="caution">
    <text evidence="1">The sequence shown here is derived from an EMBL/GenBank/DDBJ whole genome shotgun (WGS) entry which is preliminary data.</text>
</comment>
<sequence>MEHLVVSGQDQIGVSPVGVDLGEIELGGFDLGLDRDSDPEDLSEQGWIGVDEAFGDDVVLIDCRRDGTALP</sequence>
<keyword evidence="2" id="KW-1185">Reference proteome</keyword>
<reference evidence="2" key="1">
    <citation type="journal article" date="2019" name="Int. J. Syst. Evol. Microbiol.">
        <title>The Global Catalogue of Microorganisms (GCM) 10K type strain sequencing project: providing services to taxonomists for standard genome sequencing and annotation.</title>
        <authorList>
            <consortium name="The Broad Institute Genomics Platform"/>
            <consortium name="The Broad Institute Genome Sequencing Center for Infectious Disease"/>
            <person name="Wu L."/>
            <person name="Ma J."/>
        </authorList>
    </citation>
    <scope>NUCLEOTIDE SEQUENCE [LARGE SCALE GENOMIC DNA]</scope>
    <source>
        <strain evidence="2">TBRC 5832</strain>
    </source>
</reference>
<protein>
    <submittedName>
        <fullName evidence="1">Uncharacterized protein</fullName>
    </submittedName>
</protein>
<dbReference type="Proteomes" id="UP001595867">
    <property type="component" value="Unassembled WGS sequence"/>
</dbReference>
<gene>
    <name evidence="1" type="ORF">ACFO0C_02455</name>
</gene>
<proteinExistence type="predicted"/>
<evidence type="ECO:0000313" key="1">
    <source>
        <dbReference type="EMBL" id="MFC4063777.1"/>
    </source>
</evidence>
<accession>A0ABV8ILB5</accession>
<evidence type="ECO:0000313" key="2">
    <source>
        <dbReference type="Proteomes" id="UP001595867"/>
    </source>
</evidence>
<dbReference type="EMBL" id="JBHSBL010000003">
    <property type="protein sequence ID" value="MFC4063777.1"/>
    <property type="molecule type" value="Genomic_DNA"/>
</dbReference>
<name>A0ABV8ILB5_9ACTN</name>